<organism evidence="2 3">
    <name type="scientific">Ornithinicoccus hortensis</name>
    <dbReference type="NCBI Taxonomy" id="82346"/>
    <lineage>
        <taxon>Bacteria</taxon>
        <taxon>Bacillati</taxon>
        <taxon>Actinomycetota</taxon>
        <taxon>Actinomycetes</taxon>
        <taxon>Micrococcales</taxon>
        <taxon>Intrasporangiaceae</taxon>
        <taxon>Ornithinicoccus</taxon>
    </lineage>
</organism>
<accession>A0A542YME1</accession>
<feature type="transmembrane region" description="Helical" evidence="1">
    <location>
        <begin position="139"/>
        <end position="157"/>
    </location>
</feature>
<feature type="transmembrane region" description="Helical" evidence="1">
    <location>
        <begin position="89"/>
        <end position="108"/>
    </location>
</feature>
<dbReference type="AlphaFoldDB" id="A0A542YME1"/>
<evidence type="ECO:0000313" key="2">
    <source>
        <dbReference type="EMBL" id="TQL49211.1"/>
    </source>
</evidence>
<dbReference type="OrthoDB" id="5184455at2"/>
<feature type="transmembrane region" description="Helical" evidence="1">
    <location>
        <begin position="20"/>
        <end position="41"/>
    </location>
</feature>
<protein>
    <submittedName>
        <fullName evidence="2">Peptidase M50B-like protein</fullName>
    </submittedName>
</protein>
<keyword evidence="1" id="KW-0472">Membrane</keyword>
<keyword evidence="1" id="KW-1133">Transmembrane helix</keyword>
<gene>
    <name evidence="2" type="ORF">FB467_0276</name>
</gene>
<proteinExistence type="predicted"/>
<dbReference type="RefSeq" id="WP_141783494.1">
    <property type="nucleotide sequence ID" value="NZ_BAAAIK010000003.1"/>
</dbReference>
<name>A0A542YME1_9MICO</name>
<evidence type="ECO:0000313" key="3">
    <source>
        <dbReference type="Proteomes" id="UP000319516"/>
    </source>
</evidence>
<dbReference type="InterPro" id="IPR049500">
    <property type="entry name" value="Peptidase_M50B-like"/>
</dbReference>
<reference evidence="2 3" key="1">
    <citation type="submission" date="2019-06" db="EMBL/GenBank/DDBJ databases">
        <title>Sequencing the genomes of 1000 actinobacteria strains.</title>
        <authorList>
            <person name="Klenk H.-P."/>
        </authorList>
    </citation>
    <scope>NUCLEOTIDE SEQUENCE [LARGE SCALE GENOMIC DNA]</scope>
    <source>
        <strain evidence="2 3">DSM 12335</strain>
    </source>
</reference>
<dbReference type="Pfam" id="PF13398">
    <property type="entry name" value="Peptidase_M50B"/>
    <property type="match status" value="1"/>
</dbReference>
<keyword evidence="3" id="KW-1185">Reference proteome</keyword>
<feature type="transmembrane region" description="Helical" evidence="1">
    <location>
        <begin position="163"/>
        <end position="181"/>
    </location>
</feature>
<keyword evidence="1" id="KW-0812">Transmembrane</keyword>
<dbReference type="Proteomes" id="UP000319516">
    <property type="component" value="Unassembled WGS sequence"/>
</dbReference>
<evidence type="ECO:0000256" key="1">
    <source>
        <dbReference type="SAM" id="Phobius"/>
    </source>
</evidence>
<feature type="transmembrane region" description="Helical" evidence="1">
    <location>
        <begin position="209"/>
        <end position="231"/>
    </location>
</feature>
<comment type="caution">
    <text evidence="2">The sequence shown here is derived from an EMBL/GenBank/DDBJ whole genome shotgun (WGS) entry which is preliminary data.</text>
</comment>
<feature type="transmembrane region" description="Helical" evidence="1">
    <location>
        <begin position="114"/>
        <end position="132"/>
    </location>
</feature>
<sequence length="234" mass="24271">MFREIWGAATSTQPVPDTALVVALGVVALVVVGSPVGYRLVRHLVTVVHEAGHALVAVLSGRRLTGIRLHADTSGVTVSRGRPRGPGMVATLLAGYPAPAVFALGSAWLLTRGYAVGLLWLIVASCALMLVLIRNLYGLWVVLVLGGGVGALSWLLPPGVLGWIGYLIVWGLLLAAPRSVVELARQRRGGRARTSDADQLAELTGVPGVLWVGLFAVLTTGAAAAGAWLLLTAG</sequence>
<dbReference type="EMBL" id="VFOP01000001">
    <property type="protein sequence ID" value="TQL49211.1"/>
    <property type="molecule type" value="Genomic_DNA"/>
</dbReference>